<keyword evidence="4" id="KW-1185">Reference proteome</keyword>
<accession>A0A2S2CV73</accession>
<dbReference type="Proteomes" id="UP000245629">
    <property type="component" value="Chromosome 3"/>
</dbReference>
<keyword evidence="1" id="KW-0597">Phosphoprotein</keyword>
<evidence type="ECO:0000313" key="4">
    <source>
        <dbReference type="Proteomes" id="UP000245629"/>
    </source>
</evidence>
<dbReference type="SMART" id="SM00448">
    <property type="entry name" value="REC"/>
    <property type="match status" value="1"/>
</dbReference>
<organism evidence="3 4">
    <name type="scientific">Azospirillum thermophilum</name>
    <dbReference type="NCBI Taxonomy" id="2202148"/>
    <lineage>
        <taxon>Bacteria</taxon>
        <taxon>Pseudomonadati</taxon>
        <taxon>Pseudomonadota</taxon>
        <taxon>Alphaproteobacteria</taxon>
        <taxon>Rhodospirillales</taxon>
        <taxon>Azospirillaceae</taxon>
        <taxon>Azospirillum</taxon>
    </lineage>
</organism>
<proteinExistence type="predicted"/>
<gene>
    <name evidence="3" type="ORF">DEW08_20250</name>
</gene>
<dbReference type="AlphaFoldDB" id="A0A2S2CV73"/>
<dbReference type="Gene3D" id="3.40.50.2300">
    <property type="match status" value="1"/>
</dbReference>
<dbReference type="CDD" id="cd00156">
    <property type="entry name" value="REC"/>
    <property type="match status" value="1"/>
</dbReference>
<evidence type="ECO:0000313" key="3">
    <source>
        <dbReference type="EMBL" id="AWK88412.1"/>
    </source>
</evidence>
<name>A0A2S2CV73_9PROT</name>
<dbReference type="InterPro" id="IPR001789">
    <property type="entry name" value="Sig_transdc_resp-reg_receiver"/>
</dbReference>
<feature type="domain" description="Response regulatory" evidence="2">
    <location>
        <begin position="17"/>
        <end position="132"/>
    </location>
</feature>
<dbReference type="PROSITE" id="PS50110">
    <property type="entry name" value="RESPONSE_REGULATORY"/>
    <property type="match status" value="1"/>
</dbReference>
<reference evidence="4" key="1">
    <citation type="submission" date="2018-05" db="EMBL/GenBank/DDBJ databases">
        <title>Azospirillum thermophila sp. nov., a novel isolated from hot spring.</title>
        <authorList>
            <person name="Zhao Z."/>
        </authorList>
    </citation>
    <scope>NUCLEOTIDE SEQUENCE [LARGE SCALE GENOMIC DNA]</scope>
    <source>
        <strain evidence="4">CFH 70021</strain>
    </source>
</reference>
<dbReference type="KEGG" id="azz:DEW08_20250"/>
<dbReference type="RefSeq" id="WP_109330660.1">
    <property type="nucleotide sequence ID" value="NZ_CP029354.1"/>
</dbReference>
<dbReference type="SUPFAM" id="SSF52172">
    <property type="entry name" value="CheY-like"/>
    <property type="match status" value="1"/>
</dbReference>
<dbReference type="InterPro" id="IPR011006">
    <property type="entry name" value="CheY-like_superfamily"/>
</dbReference>
<protein>
    <recommendedName>
        <fullName evidence="2">Response regulatory domain-containing protein</fullName>
    </recommendedName>
</protein>
<evidence type="ECO:0000259" key="2">
    <source>
        <dbReference type="PROSITE" id="PS50110"/>
    </source>
</evidence>
<feature type="modified residue" description="4-aspartylphosphate" evidence="1">
    <location>
        <position position="67"/>
    </location>
</feature>
<evidence type="ECO:0000256" key="1">
    <source>
        <dbReference type="PROSITE-ProRule" id="PRU00169"/>
    </source>
</evidence>
<dbReference type="Pfam" id="PF00072">
    <property type="entry name" value="Response_reg"/>
    <property type="match status" value="1"/>
</dbReference>
<sequence>MHSSDGVSQTTLKKAPHIVVIDDNEACLSGFRALLESFGVRVSTYASLTPSDLSAVANDRPCVAFIDYRMERGVSGEDCVVALQNRSPHTKCVVLTGDTSAETRAKMESAGCTVLHKPAPAKLIKHEVFSKLAYCPHRDPVTNECSCDAGRQPAPAAAGP</sequence>
<dbReference type="GO" id="GO:0000160">
    <property type="term" value="P:phosphorelay signal transduction system"/>
    <property type="evidence" value="ECO:0007669"/>
    <property type="project" value="InterPro"/>
</dbReference>
<dbReference type="EMBL" id="CP029354">
    <property type="protein sequence ID" value="AWK88412.1"/>
    <property type="molecule type" value="Genomic_DNA"/>
</dbReference>